<dbReference type="SUPFAM" id="SSF46785">
    <property type="entry name" value="Winged helix' DNA-binding domain"/>
    <property type="match status" value="1"/>
</dbReference>
<dbReference type="Gene3D" id="3.90.230.10">
    <property type="entry name" value="Creatinase/methionine aminopeptidase superfamily"/>
    <property type="match status" value="1"/>
</dbReference>
<dbReference type="InterPro" id="IPR018349">
    <property type="entry name" value="Pept_M24A_MAP2_BS"/>
</dbReference>
<dbReference type="NCBIfam" id="TIGR00501">
    <property type="entry name" value="met_pdase_II"/>
    <property type="match status" value="1"/>
</dbReference>
<dbReference type="InterPro" id="IPR001714">
    <property type="entry name" value="Pept_M24_MAP"/>
</dbReference>
<dbReference type="PANTHER" id="PTHR45777:SF2">
    <property type="entry name" value="METHIONINE AMINOPEPTIDASE 2"/>
    <property type="match status" value="1"/>
</dbReference>
<name>A0A9W7Y855_9FUNG</name>
<evidence type="ECO:0000256" key="11">
    <source>
        <dbReference type="SAM" id="MobiDB-lite"/>
    </source>
</evidence>
<comment type="subcellular location">
    <subcellularLocation>
        <location evidence="9">Cytoplasm</location>
    </subcellularLocation>
</comment>
<dbReference type="Pfam" id="PF00557">
    <property type="entry name" value="Peptidase_M24"/>
    <property type="match status" value="1"/>
</dbReference>
<keyword evidence="6 9" id="KW-0645">Protease</keyword>
<comment type="cofactor">
    <cofactor evidence="2">
        <name>Mn(2+)</name>
        <dbReference type="ChEBI" id="CHEBI:29035"/>
    </cofactor>
</comment>
<dbReference type="Proteomes" id="UP001149813">
    <property type="component" value="Unassembled WGS sequence"/>
</dbReference>
<evidence type="ECO:0000256" key="3">
    <source>
        <dbReference type="ARBA" id="ARBA00001954"/>
    </source>
</evidence>
<feature type="binding site" evidence="9">
    <location>
        <position position="223"/>
    </location>
    <ligand>
        <name>a divalent metal cation</name>
        <dbReference type="ChEBI" id="CHEBI:60240"/>
        <label>1</label>
    </ligand>
</feature>
<evidence type="ECO:0000256" key="9">
    <source>
        <dbReference type="HAMAP-Rule" id="MF_03175"/>
    </source>
</evidence>
<feature type="binding site" evidence="9">
    <location>
        <position position="300"/>
    </location>
    <ligand>
        <name>substrate</name>
    </ligand>
</feature>
<dbReference type="GO" id="GO:0004239">
    <property type="term" value="F:initiator methionyl aminopeptidase activity"/>
    <property type="evidence" value="ECO:0007669"/>
    <property type="project" value="UniProtKB-UniRule"/>
</dbReference>
<organism evidence="13 14">
    <name type="scientific">Coemansia erecta</name>
    <dbReference type="NCBI Taxonomy" id="147472"/>
    <lineage>
        <taxon>Eukaryota</taxon>
        <taxon>Fungi</taxon>
        <taxon>Fungi incertae sedis</taxon>
        <taxon>Zoopagomycota</taxon>
        <taxon>Kickxellomycotina</taxon>
        <taxon>Kickxellomycetes</taxon>
        <taxon>Kickxellales</taxon>
        <taxon>Kickxellaceae</taxon>
        <taxon>Coemansia</taxon>
    </lineage>
</organism>
<evidence type="ECO:0000313" key="14">
    <source>
        <dbReference type="Proteomes" id="UP001149813"/>
    </source>
</evidence>
<dbReference type="HAMAP" id="MF_03175">
    <property type="entry name" value="MetAP_2_euk"/>
    <property type="match status" value="1"/>
</dbReference>
<feature type="compositionally biased region" description="Basic residues" evidence="11">
    <location>
        <begin position="56"/>
        <end position="70"/>
    </location>
</feature>
<dbReference type="InterPro" id="IPR000994">
    <property type="entry name" value="Pept_M24"/>
</dbReference>
<comment type="catalytic activity">
    <reaction evidence="1 9 10">
        <text>Release of N-terminal amino acids, preferentially methionine, from peptides and arylamides.</text>
        <dbReference type="EC" id="3.4.11.18"/>
    </reaction>
</comment>
<comment type="cofactor">
    <cofactor evidence="9">
        <name>Co(2+)</name>
        <dbReference type="ChEBI" id="CHEBI:48828"/>
    </cofactor>
    <cofactor evidence="9">
        <name>Zn(2+)</name>
        <dbReference type="ChEBI" id="CHEBI:29105"/>
    </cofactor>
    <cofactor evidence="9">
        <name>Mn(2+)</name>
        <dbReference type="ChEBI" id="CHEBI:29035"/>
    </cofactor>
    <cofactor evidence="9">
        <name>Fe(2+)</name>
        <dbReference type="ChEBI" id="CHEBI:29033"/>
    </cofactor>
    <text evidence="9">Binds 2 divalent metal cations per subunit. Has a high-affinity and a low affinity metal-binding site. The true nature of the physiological cofactor is under debate. The enzyme is active with cobalt, zinc, manganese or divalent iron ions. Most likely, methionine aminopeptidases function as mononuclear Fe(2+)-metalloproteases under physiological conditions, and the catalytically relevant metal-binding site has been assigned to the histidine-containing high-affinity site.</text>
</comment>
<protein>
    <recommendedName>
        <fullName evidence="9">Methionine aminopeptidase 2</fullName>
        <shortName evidence="9">MAP 2</shortName>
        <shortName evidence="9">MetAP 2</shortName>
        <ecNumber evidence="9">3.4.11.18</ecNumber>
    </recommendedName>
    <alternativeName>
        <fullName evidence="9">Peptidase M</fullName>
    </alternativeName>
</protein>
<feature type="binding site" evidence="9">
    <location>
        <position position="418"/>
    </location>
    <ligand>
        <name>a divalent metal cation</name>
        <dbReference type="ChEBI" id="CHEBI:60240"/>
        <label>1</label>
    </ligand>
</feature>
<dbReference type="InterPro" id="IPR036005">
    <property type="entry name" value="Creatinase/aminopeptidase-like"/>
</dbReference>
<dbReference type="GO" id="GO:0006508">
    <property type="term" value="P:proteolysis"/>
    <property type="evidence" value="ECO:0007669"/>
    <property type="project" value="UniProtKB-KW"/>
</dbReference>
<feature type="region of interest" description="Disordered" evidence="11">
    <location>
        <begin position="1"/>
        <end position="89"/>
    </location>
</feature>
<dbReference type="GO" id="GO:0070006">
    <property type="term" value="F:metalloaminopeptidase activity"/>
    <property type="evidence" value="ECO:0007669"/>
    <property type="project" value="UniProtKB-UniRule"/>
</dbReference>
<evidence type="ECO:0000256" key="4">
    <source>
        <dbReference type="ARBA" id="ARBA00022438"/>
    </source>
</evidence>
<comment type="cofactor">
    <cofactor evidence="3">
        <name>Fe(2+)</name>
        <dbReference type="ChEBI" id="CHEBI:29033"/>
    </cofactor>
</comment>
<comment type="caution">
    <text evidence="13">The sequence shown here is derived from an EMBL/GenBank/DDBJ whole genome shotgun (WGS) entry which is preliminary data.</text>
</comment>
<feature type="binding site" evidence="9">
    <location>
        <position position="223"/>
    </location>
    <ligand>
        <name>a divalent metal cation</name>
        <dbReference type="ChEBI" id="CHEBI:60240"/>
        <label>2</label>
        <note>catalytic</note>
    </ligand>
</feature>
<feature type="compositionally biased region" description="Polar residues" evidence="11">
    <location>
        <begin position="78"/>
        <end position="89"/>
    </location>
</feature>
<evidence type="ECO:0000256" key="6">
    <source>
        <dbReference type="ARBA" id="ARBA00022670"/>
    </source>
</evidence>
<reference evidence="13" key="1">
    <citation type="submission" date="2022-07" db="EMBL/GenBank/DDBJ databases">
        <title>Phylogenomic reconstructions and comparative analyses of Kickxellomycotina fungi.</title>
        <authorList>
            <person name="Reynolds N.K."/>
            <person name="Stajich J.E."/>
            <person name="Barry K."/>
            <person name="Grigoriev I.V."/>
            <person name="Crous P."/>
            <person name="Smith M.E."/>
        </authorList>
    </citation>
    <scope>NUCLEOTIDE SEQUENCE</scope>
    <source>
        <strain evidence="13">NBRC 32514</strain>
    </source>
</reference>
<keyword evidence="5 9" id="KW-0963">Cytoplasm</keyword>
<feature type="binding site" evidence="9">
    <location>
        <position position="325"/>
    </location>
    <ligand>
        <name>a divalent metal cation</name>
        <dbReference type="ChEBI" id="CHEBI:60240"/>
        <label>2</label>
        <note>catalytic</note>
    </ligand>
</feature>
<dbReference type="Gene3D" id="1.10.10.10">
    <property type="entry name" value="Winged helix-like DNA-binding domain superfamily/Winged helix DNA-binding domain"/>
    <property type="match status" value="1"/>
</dbReference>
<dbReference type="InterPro" id="IPR050247">
    <property type="entry name" value="Met_Aminopeptidase_Type2"/>
</dbReference>
<dbReference type="GO" id="GO:0046872">
    <property type="term" value="F:metal ion binding"/>
    <property type="evidence" value="ECO:0007669"/>
    <property type="project" value="UniProtKB-UniRule"/>
</dbReference>
<keyword evidence="4 9" id="KW-0031">Aminopeptidase</keyword>
<evidence type="ECO:0000259" key="12">
    <source>
        <dbReference type="Pfam" id="PF00557"/>
    </source>
</evidence>
<comment type="similarity">
    <text evidence="9">Belongs to the peptidase M24A family. Methionine aminopeptidase eukaryotic type 2 subfamily.</text>
</comment>
<dbReference type="PRINTS" id="PR00599">
    <property type="entry name" value="MAPEPTIDASE"/>
</dbReference>
<feature type="binding site" evidence="9">
    <location>
        <position position="292"/>
    </location>
    <ligand>
        <name>a divalent metal cation</name>
        <dbReference type="ChEBI" id="CHEBI:60240"/>
        <label>2</label>
        <note>catalytic</note>
    </ligand>
</feature>
<dbReference type="InterPro" id="IPR036390">
    <property type="entry name" value="WH_DNA-bd_sf"/>
</dbReference>
<dbReference type="PANTHER" id="PTHR45777">
    <property type="entry name" value="METHIONINE AMINOPEPTIDASE 2"/>
    <property type="match status" value="1"/>
</dbReference>
<dbReference type="InterPro" id="IPR036388">
    <property type="entry name" value="WH-like_DNA-bd_sf"/>
</dbReference>
<evidence type="ECO:0000256" key="1">
    <source>
        <dbReference type="ARBA" id="ARBA00000294"/>
    </source>
</evidence>
<evidence type="ECO:0000256" key="5">
    <source>
        <dbReference type="ARBA" id="ARBA00022490"/>
    </source>
</evidence>
<feature type="binding site" evidence="9">
    <location>
        <position position="212"/>
    </location>
    <ligand>
        <name>a divalent metal cation</name>
        <dbReference type="ChEBI" id="CHEBI:60240"/>
        <label>1</label>
    </ligand>
</feature>
<gene>
    <name evidence="13" type="primary">MAP2</name>
    <name evidence="13" type="ORF">LPJ53_000598</name>
</gene>
<feature type="compositionally biased region" description="Acidic residues" evidence="11">
    <location>
        <begin position="32"/>
        <end position="45"/>
    </location>
</feature>
<evidence type="ECO:0000256" key="7">
    <source>
        <dbReference type="ARBA" id="ARBA00022723"/>
    </source>
</evidence>
<dbReference type="OrthoDB" id="7848262at2759"/>
<accession>A0A9W7Y855</accession>
<feature type="domain" description="Peptidase M24" evidence="12">
    <location>
        <begin position="130"/>
        <end position="333"/>
    </location>
</feature>
<feature type="binding site" evidence="9">
    <location>
        <position position="192"/>
    </location>
    <ligand>
        <name>substrate</name>
    </ligand>
</feature>
<keyword evidence="8 9" id="KW-0378">Hydrolase</keyword>
<dbReference type="GO" id="GO:0005737">
    <property type="term" value="C:cytoplasm"/>
    <property type="evidence" value="ECO:0007669"/>
    <property type="project" value="UniProtKB-SubCell"/>
</dbReference>
<evidence type="ECO:0000256" key="2">
    <source>
        <dbReference type="ARBA" id="ARBA00001936"/>
    </source>
</evidence>
<sequence>MTAAATAATENSVPEKELASLAVSESAKGDNTENDNDVDGSDAEAEAAAGADGSGQKKKKKNKKKKKGKKTGGGAAAQTTPPTIPVSQLFPNNSYPEGQICEYTDDNMYRTTSEEMRARDRVNEQQLIDLRRAAEVHRQVRKHARSMIKPGVDLADVAEMIENGTRTLVEADGFKAGIGFPTGLSINHCAAHYTPNAGDHVIVKKDDVLKVDFGVHVNGNIIDSAFTLAWNDRYNPLLDAVRDATNTGIREAGIDVRLGDIGAAIQEVMESYEIVLDGKTIPIRPLRNLCGHNIGSYLIHGGKSVPIVNNGDQTRMEEGELFAIETFGTTGNGLVHEEGICSHYSRNETNEQPRLQSAKKLLTTLKKNFGTLPFCRRYVDRLGESHYYLGLKHLVDQGIVNAYPPLCDVEGSYTAQFEHTFILRPTVKEVLSRGDDY</sequence>
<dbReference type="PROSITE" id="PS01202">
    <property type="entry name" value="MAP_2"/>
    <property type="match status" value="1"/>
</dbReference>
<dbReference type="AlphaFoldDB" id="A0A9W7Y855"/>
<proteinExistence type="inferred from homology"/>
<feature type="binding site" evidence="9">
    <location>
        <position position="418"/>
    </location>
    <ligand>
        <name>a divalent metal cation</name>
        <dbReference type="ChEBI" id="CHEBI:60240"/>
        <label>2</label>
        <note>catalytic</note>
    </ligand>
</feature>
<dbReference type="CDD" id="cd01088">
    <property type="entry name" value="MetAP2"/>
    <property type="match status" value="1"/>
</dbReference>
<comment type="function">
    <text evidence="9 10">Cotranslationally removes the N-terminal methionine from nascent proteins. The N-terminal methionine is often cleaved when the second residue in the primary sequence is small and uncharged (Met-Ala-, Cys, Gly, Pro, Ser, Thr, or Val).</text>
</comment>
<dbReference type="SUPFAM" id="SSF55920">
    <property type="entry name" value="Creatinase/aminopeptidase"/>
    <property type="match status" value="1"/>
</dbReference>
<keyword evidence="14" id="KW-1185">Reference proteome</keyword>
<evidence type="ECO:0000256" key="8">
    <source>
        <dbReference type="ARBA" id="ARBA00022801"/>
    </source>
</evidence>
<evidence type="ECO:0000256" key="10">
    <source>
        <dbReference type="RuleBase" id="RU003653"/>
    </source>
</evidence>
<dbReference type="EMBL" id="JANBOJ010000010">
    <property type="protein sequence ID" value="KAJ1725175.1"/>
    <property type="molecule type" value="Genomic_DNA"/>
</dbReference>
<keyword evidence="7 9" id="KW-0479">Metal-binding</keyword>
<dbReference type="InterPro" id="IPR002468">
    <property type="entry name" value="Pept_M24A_MAP2"/>
</dbReference>
<evidence type="ECO:0000313" key="13">
    <source>
        <dbReference type="EMBL" id="KAJ1725175.1"/>
    </source>
</evidence>
<dbReference type="EC" id="3.4.11.18" evidence="9"/>